<evidence type="ECO:0000313" key="2">
    <source>
        <dbReference type="EMBL" id="TZE81089.1"/>
    </source>
</evidence>
<evidence type="ECO:0000259" key="1">
    <source>
        <dbReference type="Pfam" id="PF04230"/>
    </source>
</evidence>
<accession>A0A5D8QAC8</accession>
<dbReference type="PANTHER" id="PTHR36836">
    <property type="entry name" value="COLANIC ACID BIOSYNTHESIS PROTEIN WCAK"/>
    <property type="match status" value="1"/>
</dbReference>
<protein>
    <submittedName>
        <fullName evidence="2">Polysaccharide pyruvyl transferase CsaB</fullName>
    </submittedName>
</protein>
<name>A0A5D8QAC8_9THEO</name>
<comment type="caution">
    <text evidence="2">The sequence shown here is derived from an EMBL/GenBank/DDBJ whole genome shotgun (WGS) entry which is preliminary data.</text>
</comment>
<reference evidence="2 3" key="1">
    <citation type="submission" date="2019-08" db="EMBL/GenBank/DDBJ databases">
        <title>Calorimonas adulescens gen. nov., sp. nov., an anaerobic thermophilic bacterium from Sakhalin hot spring.</title>
        <authorList>
            <person name="Khomyakova M.A."/>
            <person name="Merkel A.Y."/>
            <person name="Novikov A."/>
            <person name="Bonch-Osmolovskaya E.A."/>
            <person name="Slobodkin A.I."/>
        </authorList>
    </citation>
    <scope>NUCLEOTIDE SEQUENCE [LARGE SCALE GENOMIC DNA]</scope>
    <source>
        <strain evidence="2 3">A05MB</strain>
    </source>
</reference>
<dbReference type="Proteomes" id="UP000322976">
    <property type="component" value="Unassembled WGS sequence"/>
</dbReference>
<organism evidence="2 3">
    <name type="scientific">Calorimonas adulescens</name>
    <dbReference type="NCBI Taxonomy" id="2606906"/>
    <lineage>
        <taxon>Bacteria</taxon>
        <taxon>Bacillati</taxon>
        <taxon>Bacillota</taxon>
        <taxon>Clostridia</taxon>
        <taxon>Thermoanaerobacterales</taxon>
        <taxon>Thermoanaerobacteraceae</taxon>
        <taxon>Calorimonas</taxon>
    </lineage>
</organism>
<dbReference type="EMBL" id="VTPS01000018">
    <property type="protein sequence ID" value="TZE81089.1"/>
    <property type="molecule type" value="Genomic_DNA"/>
</dbReference>
<proteinExistence type="predicted"/>
<dbReference type="NCBIfam" id="TIGR03609">
    <property type="entry name" value="S_layer_CsaB"/>
    <property type="match status" value="1"/>
</dbReference>
<dbReference type="GO" id="GO:0016740">
    <property type="term" value="F:transferase activity"/>
    <property type="evidence" value="ECO:0007669"/>
    <property type="project" value="UniProtKB-KW"/>
</dbReference>
<dbReference type="InterPro" id="IPR019896">
    <property type="entry name" value="Polysacch_pyruvyl_Trfase_CsaB"/>
</dbReference>
<gene>
    <name evidence="2" type="primary">csaB</name>
    <name evidence="2" type="ORF">FWJ32_10745</name>
</gene>
<dbReference type="PANTHER" id="PTHR36836:SF1">
    <property type="entry name" value="COLANIC ACID BIOSYNTHESIS PROTEIN WCAK"/>
    <property type="match status" value="1"/>
</dbReference>
<keyword evidence="3" id="KW-1185">Reference proteome</keyword>
<dbReference type="SUPFAM" id="SSF53756">
    <property type="entry name" value="UDP-Glycosyltransferase/glycogen phosphorylase"/>
    <property type="match status" value="1"/>
</dbReference>
<dbReference type="Pfam" id="PF04230">
    <property type="entry name" value="PS_pyruv_trans"/>
    <property type="match status" value="1"/>
</dbReference>
<sequence length="370" mass="41179">MGCWGLKKVLISGYYGFDNLGDEAVLLSIIKTLRSLDKSLEITVLSARPDVTAARYGVKAINRTDFLAVLRSIFRCDMLISGGGSLFQDITSRTSLFYYLSVVFLGILLRKKVMVYGQGMGPLIDNMDKKITSFVLRRVDMITLRDSSSLGLLNELGVKRNVHVTADPVFTLAPSPDARIREILDAEGIHGNYILIAPRSWYDNELFRIEMAKAADEIYLKTGVGVVYCPFHEDDMEECRSIAGFMKCPYHILSKVYSPEDMIGIVSFSDMVIGVRLHSLIFGALAGRAIAGISYDPKINGFLKDIGVEPVGTMKTVTAEQIVRYVESIWDGRERMGREIKARVEILKQKAYENGELALSLINGGRYGKS</sequence>
<dbReference type="AlphaFoldDB" id="A0A5D8QAC8"/>
<dbReference type="InterPro" id="IPR007345">
    <property type="entry name" value="Polysacch_pyruvyl_Trfase"/>
</dbReference>
<feature type="domain" description="Polysaccharide pyruvyl transferase" evidence="1">
    <location>
        <begin position="19"/>
        <end position="297"/>
    </location>
</feature>
<evidence type="ECO:0000313" key="3">
    <source>
        <dbReference type="Proteomes" id="UP000322976"/>
    </source>
</evidence>
<keyword evidence="2" id="KW-0808">Transferase</keyword>